<name>A0ABN7VWM6_GIGMA</name>
<evidence type="ECO:0000256" key="1">
    <source>
        <dbReference type="SAM" id="Coils"/>
    </source>
</evidence>
<reference evidence="2 3" key="1">
    <citation type="submission" date="2021-06" db="EMBL/GenBank/DDBJ databases">
        <authorList>
            <person name="Kallberg Y."/>
            <person name="Tangrot J."/>
            <person name="Rosling A."/>
        </authorList>
    </citation>
    <scope>NUCLEOTIDE SEQUENCE [LARGE SCALE GENOMIC DNA]</scope>
    <source>
        <strain evidence="2 3">120-4 pot B 10/14</strain>
    </source>
</reference>
<evidence type="ECO:0000313" key="2">
    <source>
        <dbReference type="EMBL" id="CAG8801018.1"/>
    </source>
</evidence>
<proteinExistence type="predicted"/>
<accession>A0ABN7VWM6</accession>
<organism evidence="2 3">
    <name type="scientific">Gigaspora margarita</name>
    <dbReference type="NCBI Taxonomy" id="4874"/>
    <lineage>
        <taxon>Eukaryota</taxon>
        <taxon>Fungi</taxon>
        <taxon>Fungi incertae sedis</taxon>
        <taxon>Mucoromycota</taxon>
        <taxon>Glomeromycotina</taxon>
        <taxon>Glomeromycetes</taxon>
        <taxon>Diversisporales</taxon>
        <taxon>Gigasporaceae</taxon>
        <taxon>Gigaspora</taxon>
    </lineage>
</organism>
<dbReference type="EMBL" id="CAJVQB010023064">
    <property type="protein sequence ID" value="CAG8801018.1"/>
    <property type="molecule type" value="Genomic_DNA"/>
</dbReference>
<evidence type="ECO:0000313" key="3">
    <source>
        <dbReference type="Proteomes" id="UP000789901"/>
    </source>
</evidence>
<keyword evidence="1" id="KW-0175">Coiled coil</keyword>
<protein>
    <submittedName>
        <fullName evidence="2">33151_t:CDS:1</fullName>
    </submittedName>
</protein>
<dbReference type="Proteomes" id="UP000789901">
    <property type="component" value="Unassembled WGS sequence"/>
</dbReference>
<comment type="caution">
    <text evidence="2">The sequence shown here is derived from an EMBL/GenBank/DDBJ whole genome shotgun (WGS) entry which is preliminary data.</text>
</comment>
<gene>
    <name evidence="2" type="ORF">GMARGA_LOCUS23105</name>
</gene>
<sequence>MGNNASVEKEKLELEKKKIELDEKERKLIAENSKKKMELEEEAYRLENENRKRQMELEYEARKRDIDLRTEESKRNYELQRRKADIEHQHKIAELIAQMKQTKLQAGKELVFTYMKTINMIIDQDNERLPEPIKNTIQNAINKAFMGYMNTQELLDYTKHQVNDLQLKQDDEFTRLLGFAVDQELITEKNKLYILE</sequence>
<feature type="coiled-coil region" evidence="1">
    <location>
        <begin position="2"/>
        <end position="56"/>
    </location>
</feature>
<keyword evidence="3" id="KW-1185">Reference proteome</keyword>